<dbReference type="EC" id="2.7.11.1" evidence="2"/>
<evidence type="ECO:0000256" key="2">
    <source>
        <dbReference type="ARBA" id="ARBA00012513"/>
    </source>
</evidence>
<accession>A0AAJ7THG5</accession>
<evidence type="ECO:0000256" key="6">
    <source>
        <dbReference type="ARBA" id="ARBA00022777"/>
    </source>
</evidence>
<keyword evidence="7" id="KW-0067">ATP-binding</keyword>
<dbReference type="Pfam" id="PF17229">
    <property type="entry name" value="SMG1_N"/>
    <property type="match status" value="1"/>
</dbReference>
<keyword evidence="8" id="KW-0866">Nonsense-mediated mRNA decay</keyword>
<dbReference type="CTD" id="23049"/>
<sequence>MSNRAASIRGSKRQQPQRWNEWEPRDRERGSSGTSTPQFSGESHQAWKKHESGRGHYESRSHDRGGRYEVNGGPGESSYQRRAARQELRGVDVSAEGSTTVQHGNRASASKEMRKPLERQSYSEDSRLSHLLRRVSREDDRERRLNTARQLREFIQQPDNRLVLFKQLDNVLAVLEDVVNESSKLLLELRQEAAACLGLLCCTLGYDAEKVFTWIFGKFDLSSKDDVKMLYLCAVHRGLEAAGDSKTFTSVMPSVMSSLQSILENVDPPDLLCHCVHCILLLARSYPHVFSTNFRDTVDILVGWHIDHTQTSSLTQKVSGWLQCLEQFWVADLAFSITLLGQFLEDMEAYAEDLRHVVSGDSVDEEVPPPSVSLPKLAALLRVFSTVVRSIGERFNPIKGPPITEAYVTEILQRVVICVSVAKQAYFSEAVMTAGNECVCVLLGSLEPELACTVEGPVEFGLSQLEQPDTYAIGYTVSILNLIALIVEQFGSKLPSSFVEKLFSRDSNLLKLRLHRDNQVVKAALSVYQSVLGLKNIPVLESAYRLILGEVACAVNSLLASLGADDTEPVCVDLLHPSFAGTLLSADMAEAALVFNLCALTTIGNAKNSIIGMWALSPTVFALLSENLTVVHLNIALNFPAVQYAVLYTLYSHCTRHEHFISSSLSSLSPSLFDGAVISTVTMATKRHFSTIINLLGSLLCSDKLAPDSRQMLLTWAQEIAVLMKKSDTYSPLFSCSAFHTFVKGLLITAMHEEPSFCLQSCSSLQILASSLPHDKMQRCAGVCQVQLFHTAGRVKQAFGKLLKALPIDIVLCINDGGCRGEVQSVSLGLRTHMARPASGTFHPHDFSDILAFILYGTLNRSGKDPWLERLYHSCQRQDKVEARASVTQQRLLRCEAALWLWAVWEAAQFTVLSKLRTPLGRAQDTFQTIEGAVRSLAGVALNPEGNGGGSWTHAEADEGHSNSQLRLTLLLHYLEALEKLMYNAYEGCASALMPPPKAIRTFFFTNRQTCQDWLTRIRLAAMRVGLLAGQPAVTVRHGYHLLAEMKAGGTTQGGEFESAVMMVVEALRDLRCPDAITGMAVWCAGLAAKNLQWIGTVALHAEGRFEKAAMDYQEQVCLLTGVDCSIRGLDKALLRLANPSTSTTSPKHTTNGEGKKTVLTKPSEPPWEMVGYLASRTAECYMALSDWQAVQEWQTSAAALKPSTAAALALKVDMNYIRALSRFEDGDFTGCREQLDLLPGEGLSITPKTVKEKMDFKKLLPSVLSPDPTELHKAVETQLMRAATCFVGAARSDGAEQEGHLAAVTEQVSKYLKQTAKLTVTPLRLSLLSLRPWLPALSTLQLYSTSSLQNTIANQMSTKECLVPVTERVRKSCKQQDVRPWLQALRYASFQQALAPNLALTGPTIPVDLHVTELRLTAAKFARKRGNVALATRLLTQAAGSSSNTAGKGAGVAGEVIAGTQDLADLLSGLTLKQDHGGMEKWVAELDIEKAKLLYCMGQTTRAMEMLSLCALSHCSGPASQACARSLLTLTKWLYGDWKEASVHLRQVFRAQLEAAGGALSPLGTNISTLAEASRAVPPTEDRAPSCPRLTPETSVSVGVGESDVIMGQLYQLTAMRAPESAKAWASLGSWAYRWGRKVVDNSSQGASIPLLGTEKAEVETLLPACIPEEERALVYSILGQAVCRATGLQDEELSVQTPESDEGGGAEAVEGAAEGEGEGAVRRRLLAACPALADEDPETALDGLLSVWRAVAGRIFGLYKLSCRAYFIFLRLNAGQVGADGEDLSKTSAAAPDNRQQSGDDLIVMATLRLLRLLVKHAAELREELEHGLATTPTSPWRGIIPQLFSRLNHPEAYVRQSICNLLCRVAQDSPHLVLYPAIVGSVSLTGDAPGSVGGRMSALPSLLGSLNEREGGLSGPEGAASCSSQADGEGTEALPPLVGASSQDQAMMQDCYSKIVDKLMASSPTMVSQVQLLVSELRRITVLWDELWLGVLLQQQMMALRRVQQLEDEGKRVQANVTLRKEEKLAIMREKHTALMKPVVFALEHAHSITSAPPETPHERWFQDTYGASISAALERLKNPPNPASPGASWAPFRQLLQSLQQRAQKRTSYLLRLAEMSPRLSALAGTEMALPGESHAREAVCVHSLAPSVSILPTKTKPKKLSFLASDGNTYTYLFKGLEDLHLDERIMQFLSIVNNMFVKGNGREWHRFHARHYSVTPLGSRSGLIQWVDGATPLFGLYKRWQQRETLTAGHKTPGGEVLPPTGVAVPRPSDLFYGKMTPALRAAGLNSEVARREWPLSTMRSVLLELMDETPPDLLARELWCSSASPDEWWRVTQMYCRSTAVMSMVGYIIGLGDRHLDNVLIDMTTGEVVHIDYNVCFEKGKSLRVPEKVPFRMTQNIERALGVTGVEGIFRLSCEQILQIMRRGRETLLTLLEAFVYDPLVDWTAGGEAGFAGAVYGGGGGQQPDSKQSKRDMERDITRSLFSSRVAEIKVSWFRNRDEMLAVLPRLKSGLEAYVCLQDTLTTGQCLQDKLLEQLEYLEKASRDAKHPAHSLHNRYEEYARLETQQQAVHEAVTLKLSECEAWSTQYMQASSGMEAARLGALLDDIATPIDLGPPSYVPATGFLQSAGQAQVIAQSEAAECELVTALQQRRGILRGCLEALHNYAAVGLHYPRAAFNTHRAHRWACWLQALLCEGAPTRCQEIYASYEDAYLPQPGSARAQWVFGMEAALQLALTELNGRLLRQCERLKQEGAVPAACEEHTKEVERCIQVFLDEDRGCGSTSLASVIVGALSTLTRRSLHMERAASGAGDQLADLTSRDGDWFLEELCSMSGNVASLVQLLAQCKLRALRDLDTPLLHLEATTAVFLAHSVYTSLQELNTNFRQIIFPEALRCLLREEESLEGLLAELGSLVEQATDGAPLQTLIDGLHGHLRNKAMGIEDEAGTHLVSIVRELRVQYGDFIQPRGHDGGVEDPPKMSAGQMLLMAFDGMFAQVDSSFTQLTEQLVQLEVPAAWRKVDVLREARALQAHIIDLELNRRFMQDVFFLKRLQTIQEFFTQCRAYAQTLAGIRSMEEGGGSIIAGSFNGPSLSAASKLALVALRPTCLGEEQLARPVKAFTADFVRMLLVGLPTQALGLTVCSYLGVLGLDVTAQVEARDFGAESKVSVDELCKKVADLSLQQGRFSTPDANRAAVLASSFDAAWKRQDLARRLDGGIASSKDGLQRLQIHVAMFQWLHEDVLMSRGQPMVPVGLPRTGVLANMKKKLHALTQMETSIAALQERVAVLEGSIEQRLKWAGGANPALAPVLQDFEATICQRRGTLLTEKERVSKVTMLCGAVLHFESLRTRTPESSVLDKACLELLQRCQGLSSYVAQCSNSVSPLELQLLRCLMMSSPPQPVGSGEWLLAAHRHLSADLAALRTAQADKEQEADAALDGLQELVDLVKMVLTGHNKLLSDVKYLLKTMAKDEEAALAEGEASPYEGSVREFLAQHRAWQENMQTVLFTVLQACDQAQGREHVEMLQSIAPSLEELAAQSQGVYHGLVSFASPLVTDRATECASPTPAPALPPNILAVVRSSSAPVQKTPSEGLSPSAKRVSHKGGAASGNSPPGSKLPAGTSPRKTARDPKTGKAVQERNSYAVSVWKRVKAKLEGRDVDPSRRMTVTEQVDYVIKEATSLDNLAQLYEGWTAWV</sequence>
<dbReference type="InterPro" id="IPR031559">
    <property type="entry name" value="SMG1"/>
</dbReference>
<dbReference type="GO" id="GO:0005694">
    <property type="term" value="C:chromosome"/>
    <property type="evidence" value="ECO:0007669"/>
    <property type="project" value="TreeGrafter"/>
</dbReference>
<keyword evidence="6 16" id="KW-0418">Kinase</keyword>
<dbReference type="Pfam" id="PF15785">
    <property type="entry name" value="SMG1"/>
    <property type="match status" value="1"/>
</dbReference>
<evidence type="ECO:0000256" key="10">
    <source>
        <dbReference type="ARBA" id="ARBA00048679"/>
    </source>
</evidence>
<evidence type="ECO:0000256" key="3">
    <source>
        <dbReference type="ARBA" id="ARBA00022527"/>
    </source>
</evidence>
<dbReference type="PANTHER" id="PTHR11139:SF71">
    <property type="entry name" value="SERINE_THREONINE-PROTEIN KINASE SMG1"/>
    <property type="match status" value="1"/>
</dbReference>
<feature type="region of interest" description="Disordered" evidence="11">
    <location>
        <begin position="1"/>
        <end position="122"/>
    </location>
</feature>
<dbReference type="FunFam" id="3.30.1010.10:FF:000010">
    <property type="entry name" value="serine/threonine-protein kinase SMG1 isoform X1"/>
    <property type="match status" value="1"/>
</dbReference>
<evidence type="ECO:0000313" key="15">
    <source>
        <dbReference type="Proteomes" id="UP001318040"/>
    </source>
</evidence>
<keyword evidence="5" id="KW-0547">Nucleotide-binding</keyword>
<dbReference type="InterPro" id="IPR011009">
    <property type="entry name" value="Kinase-like_dom_sf"/>
</dbReference>
<proteinExistence type="inferred from homology"/>
<dbReference type="SUPFAM" id="SSF56112">
    <property type="entry name" value="Protein kinase-like (PK-like)"/>
    <property type="match status" value="1"/>
</dbReference>
<dbReference type="GO" id="GO:0004674">
    <property type="term" value="F:protein serine/threonine kinase activity"/>
    <property type="evidence" value="ECO:0007669"/>
    <property type="project" value="UniProtKB-KW"/>
</dbReference>
<feature type="domain" description="FAT" evidence="13">
    <location>
        <begin position="1516"/>
        <end position="1886"/>
    </location>
</feature>
<feature type="compositionally biased region" description="Acidic residues" evidence="11">
    <location>
        <begin position="1695"/>
        <end position="1706"/>
    </location>
</feature>
<organism evidence="15 16">
    <name type="scientific">Petromyzon marinus</name>
    <name type="common">Sea lamprey</name>
    <dbReference type="NCBI Taxonomy" id="7757"/>
    <lineage>
        <taxon>Eukaryota</taxon>
        <taxon>Metazoa</taxon>
        <taxon>Chordata</taxon>
        <taxon>Craniata</taxon>
        <taxon>Vertebrata</taxon>
        <taxon>Cyclostomata</taxon>
        <taxon>Hyperoartia</taxon>
        <taxon>Petromyzontiformes</taxon>
        <taxon>Petromyzontidae</taxon>
        <taxon>Petromyzon</taxon>
    </lineage>
</organism>
<feature type="compositionally biased region" description="Polar residues" evidence="11">
    <location>
        <begin position="31"/>
        <end position="43"/>
    </location>
</feature>
<gene>
    <name evidence="16" type="primary">SMG1</name>
</gene>
<feature type="compositionally biased region" description="Polar residues" evidence="11">
    <location>
        <begin position="96"/>
        <end position="108"/>
    </location>
</feature>
<evidence type="ECO:0000256" key="11">
    <source>
        <dbReference type="SAM" id="MobiDB-lite"/>
    </source>
</evidence>
<evidence type="ECO:0000256" key="4">
    <source>
        <dbReference type="ARBA" id="ARBA00022679"/>
    </source>
</evidence>
<dbReference type="GO" id="GO:0000723">
    <property type="term" value="P:telomere maintenance"/>
    <property type="evidence" value="ECO:0007669"/>
    <property type="project" value="TreeGrafter"/>
</dbReference>
<dbReference type="GO" id="GO:0000184">
    <property type="term" value="P:nuclear-transcribed mRNA catabolic process, nonsense-mediated decay"/>
    <property type="evidence" value="ECO:0007669"/>
    <property type="project" value="UniProtKB-KW"/>
</dbReference>
<evidence type="ECO:0000259" key="13">
    <source>
        <dbReference type="PROSITE" id="PS51189"/>
    </source>
</evidence>
<dbReference type="InterPro" id="IPR016024">
    <property type="entry name" value="ARM-type_fold"/>
</dbReference>
<dbReference type="PROSITE" id="PS00916">
    <property type="entry name" value="PI3_4_KINASE_2"/>
    <property type="match status" value="1"/>
</dbReference>
<evidence type="ECO:0000313" key="16">
    <source>
        <dbReference type="RefSeq" id="XP_032817005.1"/>
    </source>
</evidence>
<feature type="compositionally biased region" description="Polar residues" evidence="11">
    <location>
        <begin position="3585"/>
        <end position="3598"/>
    </location>
</feature>
<evidence type="ECO:0000256" key="8">
    <source>
        <dbReference type="ARBA" id="ARBA00023161"/>
    </source>
</evidence>
<evidence type="ECO:0000256" key="9">
    <source>
        <dbReference type="ARBA" id="ARBA00047899"/>
    </source>
</evidence>
<dbReference type="Gene3D" id="1.25.10.10">
    <property type="entry name" value="Leucine-rich Repeat Variant"/>
    <property type="match status" value="1"/>
</dbReference>
<dbReference type="SMART" id="SM01345">
    <property type="entry name" value="Rapamycin_bind"/>
    <property type="match status" value="1"/>
</dbReference>
<dbReference type="InterPro" id="IPR000403">
    <property type="entry name" value="PI3/4_kinase_cat_dom"/>
</dbReference>
<feature type="region of interest" description="Disordered" evidence="11">
    <location>
        <begin position="3585"/>
        <end position="3645"/>
    </location>
</feature>
<feature type="region of interest" description="Disordered" evidence="11">
    <location>
        <begin position="1576"/>
        <end position="1596"/>
    </location>
</feature>
<dbReference type="InterPro" id="IPR039414">
    <property type="entry name" value="SMG1_PIKKc"/>
</dbReference>
<dbReference type="GO" id="GO:0005634">
    <property type="term" value="C:nucleus"/>
    <property type="evidence" value="ECO:0007669"/>
    <property type="project" value="UniProtKB-SubCell"/>
</dbReference>
<comment type="catalytic activity">
    <reaction evidence="9">
        <text>L-threonyl-[protein] + ATP = O-phospho-L-threonyl-[protein] + ADP + H(+)</text>
        <dbReference type="Rhea" id="RHEA:46608"/>
        <dbReference type="Rhea" id="RHEA-COMP:11060"/>
        <dbReference type="Rhea" id="RHEA-COMP:11605"/>
        <dbReference type="ChEBI" id="CHEBI:15378"/>
        <dbReference type="ChEBI" id="CHEBI:30013"/>
        <dbReference type="ChEBI" id="CHEBI:30616"/>
        <dbReference type="ChEBI" id="CHEBI:61977"/>
        <dbReference type="ChEBI" id="CHEBI:456216"/>
        <dbReference type="EC" id="2.7.11.1"/>
    </reaction>
</comment>
<dbReference type="SUPFAM" id="SSF48371">
    <property type="entry name" value="ARM repeat"/>
    <property type="match status" value="2"/>
</dbReference>
<feature type="domain" description="PI3K/PI4K catalytic" evidence="12">
    <location>
        <begin position="2149"/>
        <end position="2492"/>
    </location>
</feature>
<dbReference type="FunFam" id="1.10.1070.11:FF:000008">
    <property type="entry name" value="serine/threonine-protein kinase SMG1 isoform X2"/>
    <property type="match status" value="1"/>
</dbReference>
<dbReference type="SMART" id="SM01343">
    <property type="entry name" value="FATC"/>
    <property type="match status" value="1"/>
</dbReference>
<comment type="similarity">
    <text evidence="1">Belongs to the PI3/PI4-kinase family.</text>
</comment>
<evidence type="ECO:0000259" key="14">
    <source>
        <dbReference type="PROSITE" id="PS51190"/>
    </source>
</evidence>
<evidence type="ECO:0000259" key="12">
    <source>
        <dbReference type="PROSITE" id="PS50290"/>
    </source>
</evidence>
<dbReference type="InterPro" id="IPR014009">
    <property type="entry name" value="PIK_FAT"/>
</dbReference>
<keyword evidence="15" id="KW-1185">Reference proteome</keyword>
<evidence type="ECO:0000256" key="5">
    <source>
        <dbReference type="ARBA" id="ARBA00022741"/>
    </source>
</evidence>
<dbReference type="PROSITE" id="PS51189">
    <property type="entry name" value="FAT"/>
    <property type="match status" value="1"/>
</dbReference>
<feature type="region of interest" description="Disordered" evidence="11">
    <location>
        <begin position="1912"/>
        <end position="1939"/>
    </location>
</feature>
<feature type="compositionally biased region" description="Basic and acidic residues" evidence="11">
    <location>
        <begin position="48"/>
        <end position="67"/>
    </location>
</feature>
<dbReference type="SMART" id="SM00146">
    <property type="entry name" value="PI3Kc"/>
    <property type="match status" value="1"/>
</dbReference>
<dbReference type="PROSITE" id="PS50290">
    <property type="entry name" value="PI3_4_KINASE_3"/>
    <property type="match status" value="1"/>
</dbReference>
<dbReference type="Pfam" id="PF00454">
    <property type="entry name" value="PI3_PI4_kinase"/>
    <property type="match status" value="1"/>
</dbReference>
<feature type="region of interest" description="Disordered" evidence="11">
    <location>
        <begin position="1695"/>
        <end position="1718"/>
    </location>
</feature>
<feature type="domain" description="FATC" evidence="14">
    <location>
        <begin position="3668"/>
        <end position="3700"/>
    </location>
</feature>
<dbReference type="InterPro" id="IPR036940">
    <property type="entry name" value="PI3/4_kinase_cat_sf"/>
</dbReference>
<protein>
    <recommendedName>
        <fullName evidence="2">non-specific serine/threonine protein kinase</fullName>
        <ecNumber evidence="2">2.7.11.1</ecNumber>
    </recommendedName>
</protein>
<keyword evidence="4" id="KW-0808">Transferase</keyword>
<name>A0AAJ7THG5_PETMA</name>
<keyword evidence="3" id="KW-0723">Serine/threonine-protein kinase</keyword>
<feature type="compositionally biased region" description="Basic and acidic residues" evidence="11">
    <location>
        <begin position="109"/>
        <end position="122"/>
    </location>
</feature>
<dbReference type="InterPro" id="IPR018936">
    <property type="entry name" value="PI3/4_kinase_CS"/>
</dbReference>
<dbReference type="GeneID" id="116946174"/>
<dbReference type="Gene3D" id="3.30.1010.10">
    <property type="entry name" value="Phosphatidylinositol 3-kinase Catalytic Subunit, Chain A, domain 4"/>
    <property type="match status" value="1"/>
</dbReference>
<dbReference type="Pfam" id="PF02260">
    <property type="entry name" value="FATC"/>
    <property type="match status" value="1"/>
</dbReference>
<dbReference type="RefSeq" id="XP_032817005.1">
    <property type="nucleotide sequence ID" value="XM_032961114.1"/>
</dbReference>
<dbReference type="InterPro" id="IPR011989">
    <property type="entry name" value="ARM-like"/>
</dbReference>
<dbReference type="InterPro" id="IPR035175">
    <property type="entry name" value="SMG1_N"/>
</dbReference>
<feature type="compositionally biased region" description="Low complexity" evidence="11">
    <location>
        <begin position="3609"/>
        <end position="3619"/>
    </location>
</feature>
<dbReference type="InterPro" id="IPR003152">
    <property type="entry name" value="FATC_dom"/>
</dbReference>
<dbReference type="PROSITE" id="PS51190">
    <property type="entry name" value="FATC"/>
    <property type="match status" value="1"/>
</dbReference>
<dbReference type="Proteomes" id="UP001318040">
    <property type="component" value="Chromosome 26"/>
</dbReference>
<evidence type="ECO:0000256" key="1">
    <source>
        <dbReference type="ARBA" id="ARBA00011031"/>
    </source>
</evidence>
<dbReference type="GO" id="GO:0005524">
    <property type="term" value="F:ATP binding"/>
    <property type="evidence" value="ECO:0007669"/>
    <property type="project" value="UniProtKB-KW"/>
</dbReference>
<dbReference type="GO" id="GO:0000077">
    <property type="term" value="P:DNA damage checkpoint signaling"/>
    <property type="evidence" value="ECO:0007669"/>
    <property type="project" value="TreeGrafter"/>
</dbReference>
<comment type="catalytic activity">
    <reaction evidence="10">
        <text>L-seryl-[protein] + ATP = O-phospho-L-seryl-[protein] + ADP + H(+)</text>
        <dbReference type="Rhea" id="RHEA:17989"/>
        <dbReference type="Rhea" id="RHEA-COMP:9863"/>
        <dbReference type="Rhea" id="RHEA-COMP:11604"/>
        <dbReference type="ChEBI" id="CHEBI:15378"/>
        <dbReference type="ChEBI" id="CHEBI:29999"/>
        <dbReference type="ChEBI" id="CHEBI:30616"/>
        <dbReference type="ChEBI" id="CHEBI:83421"/>
        <dbReference type="ChEBI" id="CHEBI:456216"/>
        <dbReference type="EC" id="2.7.11.1"/>
    </reaction>
</comment>
<reference evidence="16" key="1">
    <citation type="submission" date="2025-08" db="UniProtKB">
        <authorList>
            <consortium name="RefSeq"/>
        </authorList>
    </citation>
    <scope>IDENTIFICATION</scope>
    <source>
        <tissue evidence="16">Sperm</tissue>
    </source>
</reference>
<feature type="compositionally biased region" description="Basic and acidic residues" evidence="11">
    <location>
        <begin position="20"/>
        <end position="30"/>
    </location>
</feature>
<dbReference type="Gene3D" id="1.10.1070.11">
    <property type="entry name" value="Phosphatidylinositol 3-/4-kinase, catalytic domain"/>
    <property type="match status" value="1"/>
</dbReference>
<dbReference type="PANTHER" id="PTHR11139">
    <property type="entry name" value="ATAXIA TELANGIECTASIA MUTATED ATM -RELATED"/>
    <property type="match status" value="1"/>
</dbReference>
<dbReference type="CDD" id="cd05170">
    <property type="entry name" value="PIKKc_SMG1"/>
    <property type="match status" value="1"/>
</dbReference>
<evidence type="ECO:0000256" key="7">
    <source>
        <dbReference type="ARBA" id="ARBA00022840"/>
    </source>
</evidence>
<dbReference type="GO" id="GO:0006281">
    <property type="term" value="P:DNA repair"/>
    <property type="evidence" value="ECO:0007669"/>
    <property type="project" value="UniProtKB-KW"/>
</dbReference>
<dbReference type="InterPro" id="IPR050517">
    <property type="entry name" value="DDR_Repair_Kinase"/>
</dbReference>